<feature type="transmembrane region" description="Helical" evidence="5">
    <location>
        <begin position="123"/>
        <end position="142"/>
    </location>
</feature>
<feature type="transmembrane region" description="Helical" evidence="5">
    <location>
        <begin position="64"/>
        <end position="82"/>
    </location>
</feature>
<dbReference type="GO" id="GO:0016020">
    <property type="term" value="C:membrane"/>
    <property type="evidence" value="ECO:0007669"/>
    <property type="project" value="UniProtKB-SubCell"/>
</dbReference>
<dbReference type="PANTHER" id="PTHR22911:SF6">
    <property type="entry name" value="SOLUTE CARRIER FAMILY 35 MEMBER G1"/>
    <property type="match status" value="1"/>
</dbReference>
<feature type="transmembrane region" description="Helical" evidence="5">
    <location>
        <begin position="238"/>
        <end position="257"/>
    </location>
</feature>
<feature type="transmembrane region" description="Helical" evidence="5">
    <location>
        <begin position="181"/>
        <end position="202"/>
    </location>
</feature>
<keyword evidence="8" id="KW-1185">Reference proteome</keyword>
<evidence type="ECO:0000256" key="4">
    <source>
        <dbReference type="ARBA" id="ARBA00023136"/>
    </source>
</evidence>
<keyword evidence="4 5" id="KW-0472">Membrane</keyword>
<evidence type="ECO:0000259" key="6">
    <source>
        <dbReference type="Pfam" id="PF00892"/>
    </source>
</evidence>
<keyword evidence="2 5" id="KW-0812">Transmembrane</keyword>
<feature type="transmembrane region" description="Helical" evidence="5">
    <location>
        <begin position="148"/>
        <end position="169"/>
    </location>
</feature>
<keyword evidence="3 5" id="KW-1133">Transmembrane helix</keyword>
<comment type="subcellular location">
    <subcellularLocation>
        <location evidence="1">Membrane</location>
        <topology evidence="1">Multi-pass membrane protein</topology>
    </subcellularLocation>
</comment>
<evidence type="ECO:0000256" key="1">
    <source>
        <dbReference type="ARBA" id="ARBA00004141"/>
    </source>
</evidence>
<dbReference type="Proteomes" id="UP001237156">
    <property type="component" value="Unassembled WGS sequence"/>
</dbReference>
<organism evidence="7 8">
    <name type="scientific">Ottowia cancrivicina</name>
    <dbReference type="NCBI Taxonomy" id="3040346"/>
    <lineage>
        <taxon>Bacteria</taxon>
        <taxon>Pseudomonadati</taxon>
        <taxon>Pseudomonadota</taxon>
        <taxon>Betaproteobacteria</taxon>
        <taxon>Burkholderiales</taxon>
        <taxon>Comamonadaceae</taxon>
        <taxon>Ottowia</taxon>
    </lineage>
</organism>
<name>A0AAW6RPN7_9BURK</name>
<feature type="transmembrane region" description="Helical" evidence="5">
    <location>
        <begin position="263"/>
        <end position="282"/>
    </location>
</feature>
<evidence type="ECO:0000256" key="2">
    <source>
        <dbReference type="ARBA" id="ARBA00022692"/>
    </source>
</evidence>
<feature type="transmembrane region" description="Helical" evidence="5">
    <location>
        <begin position="94"/>
        <end position="111"/>
    </location>
</feature>
<evidence type="ECO:0000256" key="5">
    <source>
        <dbReference type="SAM" id="Phobius"/>
    </source>
</evidence>
<evidence type="ECO:0000256" key="3">
    <source>
        <dbReference type="ARBA" id="ARBA00022989"/>
    </source>
</evidence>
<dbReference type="Gene3D" id="1.10.3730.20">
    <property type="match status" value="1"/>
</dbReference>
<dbReference type="InterPro" id="IPR000620">
    <property type="entry name" value="EamA_dom"/>
</dbReference>
<reference evidence="7 8" key="1">
    <citation type="submission" date="2023-04" db="EMBL/GenBank/DDBJ databases">
        <title>Ottowia paracancer sp. nov., isolated from human stomach.</title>
        <authorList>
            <person name="Song Y."/>
        </authorList>
    </citation>
    <scope>NUCLEOTIDE SEQUENCE [LARGE SCALE GENOMIC DNA]</scope>
    <source>
        <strain evidence="7 8">10c7w1</strain>
    </source>
</reference>
<protein>
    <submittedName>
        <fullName evidence="7">DMT family transporter</fullName>
    </submittedName>
</protein>
<comment type="caution">
    <text evidence="7">The sequence shown here is derived from an EMBL/GenBank/DDBJ whole genome shotgun (WGS) entry which is preliminary data.</text>
</comment>
<dbReference type="EMBL" id="JARVII010000035">
    <property type="protein sequence ID" value="MDG9700428.1"/>
    <property type="molecule type" value="Genomic_DNA"/>
</dbReference>
<dbReference type="InterPro" id="IPR037185">
    <property type="entry name" value="EmrE-like"/>
</dbReference>
<feature type="transmembrane region" description="Helical" evidence="5">
    <location>
        <begin position="208"/>
        <end position="226"/>
    </location>
</feature>
<gene>
    <name evidence="7" type="ORF">QB898_12030</name>
</gene>
<accession>A0AAW6RPN7</accession>
<proteinExistence type="predicted"/>
<feature type="domain" description="EamA" evidence="6">
    <location>
        <begin position="4"/>
        <end position="103"/>
    </location>
</feature>
<dbReference type="AlphaFoldDB" id="A0AAW6RPN7"/>
<dbReference type="RefSeq" id="WP_279525148.1">
    <property type="nucleotide sequence ID" value="NZ_JARVII010000035.1"/>
</dbReference>
<dbReference type="Pfam" id="PF00892">
    <property type="entry name" value="EamA"/>
    <property type="match status" value="1"/>
</dbReference>
<sequence>MQAAWMLAAAFFFSSMGVCVKYAAAHFTPLEIIFYRGLFGMLFTAALVRMRGVPLATRWPWAHAWRNVVGVGAMSAWFYAMAHLPLATAMTLNYMSSVWIAVFVLGGALLMRRWDDLRAQWPLALTVAAGFAGVVLILRPAIAQDEHVAGLIGLASGMLAAMAYMQVAALGRLGEPETRTVFYFSLGSALAGAAATCITGWHGLNTPGAWWLLPVGLLAVLGQLCLTRAYTRSATMLVANLQYSGIVFAALYGVTLFGEYLPLTGWLGIVLITASGMAASLWRKRLRLKTAAPPRPAT</sequence>
<dbReference type="PANTHER" id="PTHR22911">
    <property type="entry name" value="ACYL-MALONYL CONDENSING ENZYME-RELATED"/>
    <property type="match status" value="1"/>
</dbReference>
<evidence type="ECO:0000313" key="8">
    <source>
        <dbReference type="Proteomes" id="UP001237156"/>
    </source>
</evidence>
<evidence type="ECO:0000313" key="7">
    <source>
        <dbReference type="EMBL" id="MDG9700428.1"/>
    </source>
</evidence>
<dbReference type="SUPFAM" id="SSF103481">
    <property type="entry name" value="Multidrug resistance efflux transporter EmrE"/>
    <property type="match status" value="2"/>
</dbReference>
<feature type="transmembrane region" description="Helical" evidence="5">
    <location>
        <begin position="33"/>
        <end position="52"/>
    </location>
</feature>